<dbReference type="OrthoDB" id="9805770at2"/>
<dbReference type="InterPro" id="IPR000089">
    <property type="entry name" value="Biotin_lipoyl"/>
</dbReference>
<name>A0A3N9PB43_9BACL</name>
<evidence type="ECO:0000259" key="8">
    <source>
        <dbReference type="PROSITE" id="PS50968"/>
    </source>
</evidence>
<feature type="compositionally biased region" description="Low complexity" evidence="7">
    <location>
        <begin position="89"/>
        <end position="100"/>
    </location>
</feature>
<dbReference type="PANTHER" id="PTHR43178:SF5">
    <property type="entry name" value="LIPOAMIDE ACYLTRANSFERASE COMPONENT OF BRANCHED-CHAIN ALPHA-KETO ACID DEHYDROGENASE COMPLEX, MITOCHONDRIAL"/>
    <property type="match status" value="1"/>
</dbReference>
<gene>
    <name evidence="10" type="ORF">EH198_07550</name>
</gene>
<dbReference type="PROSITE" id="PS51826">
    <property type="entry name" value="PSBD"/>
    <property type="match status" value="1"/>
</dbReference>
<evidence type="ECO:0000313" key="11">
    <source>
        <dbReference type="Proteomes" id="UP000282529"/>
    </source>
</evidence>
<dbReference type="SUPFAM" id="SSF47005">
    <property type="entry name" value="Peripheral subunit-binding domain of 2-oxo acid dehydrogenase complex"/>
    <property type="match status" value="1"/>
</dbReference>
<evidence type="ECO:0000256" key="1">
    <source>
        <dbReference type="ARBA" id="ARBA00001938"/>
    </source>
</evidence>
<feature type="domain" description="Lipoyl-binding" evidence="8">
    <location>
        <begin position="2"/>
        <end position="76"/>
    </location>
</feature>
<dbReference type="Pfam" id="PF00364">
    <property type="entry name" value="Biotin_lipoyl"/>
    <property type="match status" value="1"/>
</dbReference>
<dbReference type="Gene3D" id="4.10.320.10">
    <property type="entry name" value="E3-binding domain"/>
    <property type="match status" value="2"/>
</dbReference>
<dbReference type="Gene3D" id="3.30.559.10">
    <property type="entry name" value="Chloramphenicol acetyltransferase-like domain"/>
    <property type="match status" value="1"/>
</dbReference>
<evidence type="ECO:0000256" key="3">
    <source>
        <dbReference type="ARBA" id="ARBA00022679"/>
    </source>
</evidence>
<keyword evidence="3 6" id="KW-0808">Transferase</keyword>
<accession>A0A3N9PB43</accession>
<dbReference type="RefSeq" id="WP_124694939.1">
    <property type="nucleotide sequence ID" value="NZ_JBHUFE010000030.1"/>
</dbReference>
<dbReference type="AlphaFoldDB" id="A0A3N9PB43"/>
<dbReference type="InterPro" id="IPR023213">
    <property type="entry name" value="CAT-like_dom_sf"/>
</dbReference>
<dbReference type="GO" id="GO:0005737">
    <property type="term" value="C:cytoplasm"/>
    <property type="evidence" value="ECO:0007669"/>
    <property type="project" value="TreeGrafter"/>
</dbReference>
<reference evidence="10 11" key="1">
    <citation type="submission" date="2018-11" db="EMBL/GenBank/DDBJ databases">
        <title>Genome sequence of strain 7197.</title>
        <authorList>
            <person name="Gao J."/>
            <person name="Sun J."/>
        </authorList>
    </citation>
    <scope>NUCLEOTIDE SEQUENCE [LARGE SCALE GENOMIC DNA]</scope>
    <source>
        <strain evidence="10 11">7197</strain>
    </source>
</reference>
<evidence type="ECO:0000256" key="2">
    <source>
        <dbReference type="ARBA" id="ARBA00007317"/>
    </source>
</evidence>
<evidence type="ECO:0000256" key="6">
    <source>
        <dbReference type="RuleBase" id="RU003423"/>
    </source>
</evidence>
<dbReference type="PANTHER" id="PTHR43178">
    <property type="entry name" value="DIHYDROLIPOAMIDE ACETYLTRANSFERASE COMPONENT OF PYRUVATE DEHYDROGENASE COMPLEX"/>
    <property type="match status" value="1"/>
</dbReference>
<dbReference type="InterPro" id="IPR050743">
    <property type="entry name" value="2-oxoacid_DH_E2_comp"/>
</dbReference>
<feature type="region of interest" description="Disordered" evidence="7">
    <location>
        <begin position="89"/>
        <end position="158"/>
    </location>
</feature>
<dbReference type="SUPFAM" id="SSF52777">
    <property type="entry name" value="CoA-dependent acyltransferases"/>
    <property type="match status" value="1"/>
</dbReference>
<dbReference type="EMBL" id="RQPI01000003">
    <property type="protein sequence ID" value="RQW12204.1"/>
    <property type="molecule type" value="Genomic_DNA"/>
</dbReference>
<comment type="cofactor">
    <cofactor evidence="1 6">
        <name>(R)-lipoate</name>
        <dbReference type="ChEBI" id="CHEBI:83088"/>
    </cofactor>
</comment>
<dbReference type="Pfam" id="PF02817">
    <property type="entry name" value="E3_binding"/>
    <property type="match status" value="2"/>
</dbReference>
<dbReference type="SUPFAM" id="SSF51230">
    <property type="entry name" value="Single hybrid motif"/>
    <property type="match status" value="1"/>
</dbReference>
<evidence type="ECO:0000259" key="9">
    <source>
        <dbReference type="PROSITE" id="PS51826"/>
    </source>
</evidence>
<dbReference type="InterPro" id="IPR011053">
    <property type="entry name" value="Single_hybrid_motif"/>
</dbReference>
<evidence type="ECO:0000256" key="7">
    <source>
        <dbReference type="SAM" id="MobiDB-lite"/>
    </source>
</evidence>
<dbReference type="Proteomes" id="UP000282529">
    <property type="component" value="Unassembled WGS sequence"/>
</dbReference>
<dbReference type="GO" id="GO:0016407">
    <property type="term" value="F:acetyltransferase activity"/>
    <property type="evidence" value="ECO:0007669"/>
    <property type="project" value="TreeGrafter"/>
</dbReference>
<sequence length="473" mass="49449">MAELVVLPKLGLTMTEGTVSNWRKAKGDRVEQGDILFDVETDKISNEIEAKTSGVLREILVEEGTVEVFHPLAIIADASEDISALLPAGAAGQPAGGELPSSTAGASGLDASGEEREAAQDGPAAHGGRIKASPLARRTAKERGVELSAVKGTGPKGRITDADVRRYAESGKDGSPKVRISPAAAKEAAALGINPADIHKDGRIMKEDVRSWAAGGEALSEIAGQPSAALSGAGISRSAAAIRNADTEEQAASRVPMSAMRRVIAKRMRESVDISPSVTYNMRLDTSALAALRRQLQDSRKITYTDLLVAIAAKALLEHPLLNCSIEGNDLVIHKAVHIGVAVGLEGGLVVPVVRNAHLKGLGEISDEVRSLAEGARNNTLTPADMTGGTFTITNLGMYGMESFSPIINQPEVAILGVSAIVDTPVTVNGEVVVKPLMNLSLTADHRAVDGAVAAQFMQRIKAYAENPALLLL</sequence>
<dbReference type="PROSITE" id="PS00189">
    <property type="entry name" value="LIPOYL"/>
    <property type="match status" value="1"/>
</dbReference>
<dbReference type="InterPro" id="IPR004167">
    <property type="entry name" value="PSBD"/>
</dbReference>
<comment type="caution">
    <text evidence="10">The sequence shown here is derived from an EMBL/GenBank/DDBJ whole genome shotgun (WGS) entry which is preliminary data.</text>
</comment>
<dbReference type="InterPro" id="IPR003016">
    <property type="entry name" value="2-oxoA_DH_lipoyl-BS"/>
</dbReference>
<dbReference type="InterPro" id="IPR001078">
    <property type="entry name" value="2-oxoacid_DH_actylTfrase"/>
</dbReference>
<dbReference type="GO" id="GO:0031405">
    <property type="term" value="F:lipoic acid binding"/>
    <property type="evidence" value="ECO:0007669"/>
    <property type="project" value="TreeGrafter"/>
</dbReference>
<comment type="similarity">
    <text evidence="2 6">Belongs to the 2-oxoacid dehydrogenase family.</text>
</comment>
<organism evidence="10 11">
    <name type="scientific">Paenibacillus rhizophilus</name>
    <dbReference type="NCBI Taxonomy" id="1850366"/>
    <lineage>
        <taxon>Bacteria</taxon>
        <taxon>Bacillati</taxon>
        <taxon>Bacillota</taxon>
        <taxon>Bacilli</taxon>
        <taxon>Bacillales</taxon>
        <taxon>Paenibacillaceae</taxon>
        <taxon>Paenibacillus</taxon>
    </lineage>
</organism>
<dbReference type="InterPro" id="IPR036625">
    <property type="entry name" value="E3-bd_dom_sf"/>
</dbReference>
<proteinExistence type="inferred from homology"/>
<dbReference type="PROSITE" id="PS50968">
    <property type="entry name" value="BIOTINYL_LIPOYL"/>
    <property type="match status" value="1"/>
</dbReference>
<protein>
    <recommendedName>
        <fullName evidence="6">Dihydrolipoamide acetyltransferase component of pyruvate dehydrogenase complex</fullName>
        <ecNumber evidence="6">2.3.1.-</ecNumber>
    </recommendedName>
</protein>
<evidence type="ECO:0000313" key="10">
    <source>
        <dbReference type="EMBL" id="RQW12204.1"/>
    </source>
</evidence>
<dbReference type="EC" id="2.3.1.-" evidence="6"/>
<keyword evidence="11" id="KW-1185">Reference proteome</keyword>
<feature type="domain" description="Peripheral subunit-binding (PSBD)" evidence="9">
    <location>
        <begin position="131"/>
        <end position="168"/>
    </location>
</feature>
<evidence type="ECO:0000256" key="5">
    <source>
        <dbReference type="ARBA" id="ARBA00023315"/>
    </source>
</evidence>
<dbReference type="Pfam" id="PF00198">
    <property type="entry name" value="2-oxoacid_dh"/>
    <property type="match status" value="1"/>
</dbReference>
<dbReference type="Gene3D" id="2.40.50.100">
    <property type="match status" value="1"/>
</dbReference>
<dbReference type="CDD" id="cd06849">
    <property type="entry name" value="lipoyl_domain"/>
    <property type="match status" value="1"/>
</dbReference>
<keyword evidence="4 6" id="KW-0450">Lipoyl</keyword>
<evidence type="ECO:0000256" key="4">
    <source>
        <dbReference type="ARBA" id="ARBA00022823"/>
    </source>
</evidence>
<keyword evidence="5 6" id="KW-0012">Acyltransferase</keyword>